<accession>A0A433XBF0</accession>
<dbReference type="OrthoDB" id="9802699at2"/>
<dbReference type="AlphaFoldDB" id="A0A433XBF0"/>
<dbReference type="InterPro" id="IPR029065">
    <property type="entry name" value="Enolase_C-like"/>
</dbReference>
<dbReference type="PANTHER" id="PTHR48080">
    <property type="entry name" value="D-GALACTONATE DEHYDRATASE-RELATED"/>
    <property type="match status" value="1"/>
</dbReference>
<dbReference type="InterPro" id="IPR013342">
    <property type="entry name" value="Mandelate_racemase_C"/>
</dbReference>
<dbReference type="GO" id="GO:0009063">
    <property type="term" value="P:amino acid catabolic process"/>
    <property type="evidence" value="ECO:0007669"/>
    <property type="project" value="InterPro"/>
</dbReference>
<dbReference type="PANTHER" id="PTHR48080:SF2">
    <property type="entry name" value="D-GALACTONATE DEHYDRATASE"/>
    <property type="match status" value="1"/>
</dbReference>
<dbReference type="EMBL" id="RZNJ01000003">
    <property type="protein sequence ID" value="RUT31405.1"/>
    <property type="molecule type" value="Genomic_DNA"/>
</dbReference>
<comment type="caution">
    <text evidence="3">The sequence shown here is derived from an EMBL/GenBank/DDBJ whole genome shotgun (WGS) entry which is preliminary data.</text>
</comment>
<keyword evidence="4" id="KW-1185">Reference proteome</keyword>
<keyword evidence="1 3" id="KW-0456">Lyase</keyword>
<dbReference type="SFLD" id="SFLDG00179">
    <property type="entry name" value="mandelate_racemase"/>
    <property type="match status" value="1"/>
</dbReference>
<organism evidence="3 4">
    <name type="scientific">Arsenicitalea aurantiaca</name>
    <dbReference type="NCBI Taxonomy" id="1783274"/>
    <lineage>
        <taxon>Bacteria</taxon>
        <taxon>Pseudomonadati</taxon>
        <taxon>Pseudomonadota</taxon>
        <taxon>Alphaproteobacteria</taxon>
        <taxon>Hyphomicrobiales</taxon>
        <taxon>Devosiaceae</taxon>
        <taxon>Arsenicitalea</taxon>
    </lineage>
</organism>
<dbReference type="SUPFAM" id="SSF54826">
    <property type="entry name" value="Enolase N-terminal domain-like"/>
    <property type="match status" value="1"/>
</dbReference>
<dbReference type="RefSeq" id="WP_127188650.1">
    <property type="nucleotide sequence ID" value="NZ_RZNJ01000003.1"/>
</dbReference>
<dbReference type="GO" id="GO:0008869">
    <property type="term" value="F:galactonate dehydratase activity"/>
    <property type="evidence" value="ECO:0007669"/>
    <property type="project" value="UniProtKB-EC"/>
</dbReference>
<dbReference type="InterPro" id="IPR029017">
    <property type="entry name" value="Enolase-like_N"/>
</dbReference>
<dbReference type="SMART" id="SM00922">
    <property type="entry name" value="MR_MLE"/>
    <property type="match status" value="1"/>
</dbReference>
<dbReference type="SUPFAM" id="SSF51604">
    <property type="entry name" value="Enolase C-terminal domain-like"/>
    <property type="match status" value="1"/>
</dbReference>
<dbReference type="InterPro" id="IPR018110">
    <property type="entry name" value="Mandel_Rmase/mucon_lact_enz_CS"/>
</dbReference>
<dbReference type="InterPro" id="IPR013341">
    <property type="entry name" value="Mandelate_racemase_N_dom"/>
</dbReference>
<proteinExistence type="predicted"/>
<evidence type="ECO:0000256" key="1">
    <source>
        <dbReference type="ARBA" id="ARBA00023239"/>
    </source>
</evidence>
<dbReference type="InterPro" id="IPR034593">
    <property type="entry name" value="DgoD-like"/>
</dbReference>
<protein>
    <submittedName>
        <fullName evidence="3">Galactonate dehydratase</fullName>
        <ecNumber evidence="3">4.2.1.6</ecNumber>
    </submittedName>
</protein>
<dbReference type="Pfam" id="PF13378">
    <property type="entry name" value="MR_MLE_C"/>
    <property type="match status" value="1"/>
</dbReference>
<dbReference type="Proteomes" id="UP000281547">
    <property type="component" value="Unassembled WGS sequence"/>
</dbReference>
<evidence type="ECO:0000313" key="3">
    <source>
        <dbReference type="EMBL" id="RUT31405.1"/>
    </source>
</evidence>
<dbReference type="SFLD" id="SFLDS00001">
    <property type="entry name" value="Enolase"/>
    <property type="match status" value="1"/>
</dbReference>
<dbReference type="Gene3D" id="3.20.20.120">
    <property type="entry name" value="Enolase-like C-terminal domain"/>
    <property type="match status" value="1"/>
</dbReference>
<name>A0A433XBF0_9HYPH</name>
<dbReference type="InterPro" id="IPR036849">
    <property type="entry name" value="Enolase-like_C_sf"/>
</dbReference>
<sequence>MKITAVQTVVVNAIHRNWIFVKVLTDQPGLHGWGEATLEWKTRAVCATIEDLAPFVVGEDPARIEHIVARMTGFSFWPLGAIGLTAVSGIEQALWDIKGKALGVPVHELLGGRVRDHVRVYTHLRRAEIGAQVPTSDISAFCDAVQETVEMGYNAIKLGFIPYTGYDAPLPEVRHVEKLATAVRERVGDGIEIMTDFHGRPDSIDAAKAYIDVIAPIRPLFIEEAIQPGDAPAMADLARRVDCPLATGERLFTSREFAEIAETRAVAYIQPDLAHCGGLSGGRRIAAIAEAAHMGVAPHNPMGPVAGAVALHFDLATPNFVIQEEAVGLVPWFRDICTETYPLDMDNGVWGVPTAPGLGIEIDETVAARYPFKQEEIPALDAILPDGRIANW</sequence>
<evidence type="ECO:0000313" key="4">
    <source>
        <dbReference type="Proteomes" id="UP000281547"/>
    </source>
</evidence>
<reference evidence="3 4" key="1">
    <citation type="journal article" date="2016" name="Int. J. Syst. Evol. Microbiol.">
        <title>Arsenicitalea aurantiaca gen. nov., sp. nov., a new member of the family Hyphomicrobiaceae, isolated from high-arsenic sediment.</title>
        <authorList>
            <person name="Mu Y."/>
            <person name="Zhou L."/>
            <person name="Zeng X.C."/>
            <person name="Liu L."/>
            <person name="Pan Y."/>
            <person name="Chen X."/>
            <person name="Wang J."/>
            <person name="Li S."/>
            <person name="Li W.J."/>
            <person name="Wang Y."/>
        </authorList>
    </citation>
    <scope>NUCLEOTIDE SEQUENCE [LARGE SCALE GENOMIC DNA]</scope>
    <source>
        <strain evidence="3 4">42-50</strain>
    </source>
</reference>
<dbReference type="GO" id="GO:0000287">
    <property type="term" value="F:magnesium ion binding"/>
    <property type="evidence" value="ECO:0007669"/>
    <property type="project" value="UniProtKB-ARBA"/>
</dbReference>
<dbReference type="PROSITE" id="PS00908">
    <property type="entry name" value="MR_MLE_1"/>
    <property type="match status" value="1"/>
</dbReference>
<dbReference type="EC" id="4.2.1.6" evidence="3"/>
<dbReference type="Pfam" id="PF02746">
    <property type="entry name" value="MR_MLE_N"/>
    <property type="match status" value="1"/>
</dbReference>
<evidence type="ECO:0000259" key="2">
    <source>
        <dbReference type="SMART" id="SM00922"/>
    </source>
</evidence>
<feature type="domain" description="Mandelate racemase/muconate lactonizing enzyme C-terminal" evidence="2">
    <location>
        <begin position="138"/>
        <end position="244"/>
    </location>
</feature>
<dbReference type="NCBIfam" id="NF010624">
    <property type="entry name" value="PRK14017.1"/>
    <property type="match status" value="1"/>
</dbReference>
<dbReference type="Gene3D" id="3.30.390.10">
    <property type="entry name" value="Enolase-like, N-terminal domain"/>
    <property type="match status" value="1"/>
</dbReference>
<gene>
    <name evidence="3" type="ORF">EMQ25_11185</name>
</gene>